<feature type="region of interest" description="Disordered" evidence="1">
    <location>
        <begin position="1"/>
        <end position="113"/>
    </location>
</feature>
<feature type="compositionally biased region" description="Basic and acidic residues" evidence="1">
    <location>
        <begin position="261"/>
        <end position="272"/>
    </location>
</feature>
<feature type="compositionally biased region" description="Low complexity" evidence="1">
    <location>
        <begin position="33"/>
        <end position="44"/>
    </location>
</feature>
<keyword evidence="3" id="KW-1185">Reference proteome</keyword>
<dbReference type="EMBL" id="LNZH02000191">
    <property type="protein sequence ID" value="OCB87524.1"/>
    <property type="molecule type" value="Genomic_DNA"/>
</dbReference>
<feature type="region of interest" description="Disordered" evidence="1">
    <location>
        <begin position="327"/>
        <end position="623"/>
    </location>
</feature>
<feature type="compositionally biased region" description="Low complexity" evidence="1">
    <location>
        <begin position="342"/>
        <end position="396"/>
    </location>
</feature>
<dbReference type="Proteomes" id="UP000757232">
    <property type="component" value="Unassembled WGS sequence"/>
</dbReference>
<feature type="compositionally biased region" description="Polar residues" evidence="1">
    <location>
        <begin position="604"/>
        <end position="613"/>
    </location>
</feature>
<feature type="compositionally biased region" description="Basic and acidic residues" evidence="1">
    <location>
        <begin position="560"/>
        <end position="569"/>
    </location>
</feature>
<feature type="compositionally biased region" description="Low complexity" evidence="1">
    <location>
        <begin position="466"/>
        <end position="492"/>
    </location>
</feature>
<feature type="compositionally biased region" description="Low complexity" evidence="1">
    <location>
        <begin position="513"/>
        <end position="527"/>
    </location>
</feature>
<dbReference type="OrthoDB" id="3254377at2759"/>
<feature type="compositionally biased region" description="Polar residues" evidence="1">
    <location>
        <begin position="531"/>
        <end position="541"/>
    </location>
</feature>
<accession>A0A9Q5HX72</accession>
<protein>
    <submittedName>
        <fullName evidence="2">Uncharacterized protein</fullName>
    </submittedName>
</protein>
<evidence type="ECO:0000313" key="3">
    <source>
        <dbReference type="Proteomes" id="UP000757232"/>
    </source>
</evidence>
<name>A0A9Q5HX72_SANBA</name>
<feature type="compositionally biased region" description="Acidic residues" evidence="1">
    <location>
        <begin position="66"/>
        <end position="79"/>
    </location>
</feature>
<feature type="compositionally biased region" description="Low complexity" evidence="1">
    <location>
        <begin position="404"/>
        <end position="416"/>
    </location>
</feature>
<feature type="compositionally biased region" description="Pro residues" evidence="1">
    <location>
        <begin position="452"/>
        <end position="465"/>
    </location>
</feature>
<proteinExistence type="predicted"/>
<feature type="compositionally biased region" description="Basic and acidic residues" evidence="1">
    <location>
        <begin position="583"/>
        <end position="603"/>
    </location>
</feature>
<dbReference type="AlphaFoldDB" id="A0A9Q5HX72"/>
<comment type="caution">
    <text evidence="2">The sequence shown here is derived from an EMBL/GenBank/DDBJ whole genome shotgun (WGS) entry which is preliminary data.</text>
</comment>
<organism evidence="2 3">
    <name type="scientific">Sanghuangporus baumii</name>
    <name type="common">Phellinus baumii</name>
    <dbReference type="NCBI Taxonomy" id="108892"/>
    <lineage>
        <taxon>Eukaryota</taxon>
        <taxon>Fungi</taxon>
        <taxon>Dikarya</taxon>
        <taxon>Basidiomycota</taxon>
        <taxon>Agaricomycotina</taxon>
        <taxon>Agaricomycetes</taxon>
        <taxon>Hymenochaetales</taxon>
        <taxon>Hymenochaetaceae</taxon>
        <taxon>Sanghuangporus</taxon>
    </lineage>
</organism>
<evidence type="ECO:0000313" key="2">
    <source>
        <dbReference type="EMBL" id="OCB87524.1"/>
    </source>
</evidence>
<sequence length="646" mass="69886">MAAPPPAHSPHLSPQSTNSNTNTRRQHRKRVSLSRLSSDTTTTLPSYRSSIAGLLDPTDRPPDYPDTAEEADEETETDDQITQLISPPVSPRPRRRKLISSSNRLGSGSGTGFGFQPRTRIGSLYAHPSSQSDIFLDKILERSVAALELSNTLLQSSMSTQSSLNHVLSPPSPEESLDSQARLLTDRMRGNNHARWMDDLDVLANDVEALFDDNRCPRINGVDIPGRAKGPNKSPDEMVSRSLPASSSIRKPRRNGLGLRGHSDNGRLRLTTDQRAFSSSAPRAITQYVNADAELGGLHGSSFDMSQSILLPSTTGLRSSSTLTSFSSSISSAFSPPPPSTSSPSPAYASLARQASRSPRPSRSPSASGSSCRTYRQRSSSRSSSNRAPSPHLLPRIIPPPIQELPSQSDSSSSDSPHPLRTVASLRKILDEQPMQPDTVERKQSESRLVPHPAPAFLPRSPPVSPVLSTSTTTTSISRLYTKGSHSTSTRPRSPPRHSSLKHRPPPLDEDPSSSTTTISSLRSPLPAHASATSSGRSTPRSVAFGPLPEPIRPDGAPSRFKEQREAKAKAKKARSRSSSHASGKDGRSEGGRGGHENDKEESSWWTTWLTGGSSLSMSASRAEERAEDRMARSWGRPGMFDEWAV</sequence>
<evidence type="ECO:0000256" key="1">
    <source>
        <dbReference type="SAM" id="MobiDB-lite"/>
    </source>
</evidence>
<reference evidence="2" key="1">
    <citation type="submission" date="2016-06" db="EMBL/GenBank/DDBJ databases">
        <title>Draft Genome sequence of the fungus Inonotus baumii.</title>
        <authorList>
            <person name="Zhu H."/>
            <person name="Lin W."/>
        </authorList>
    </citation>
    <scope>NUCLEOTIDE SEQUENCE</scope>
    <source>
        <strain evidence="2">821</strain>
    </source>
</reference>
<feature type="region of interest" description="Disordered" evidence="1">
    <location>
        <begin position="220"/>
        <end position="280"/>
    </location>
</feature>
<gene>
    <name evidence="2" type="ORF">A7U60_g5429</name>
</gene>
<feature type="compositionally biased region" description="Basic residues" evidence="1">
    <location>
        <begin position="494"/>
        <end position="505"/>
    </location>
</feature>